<evidence type="ECO:0000313" key="1">
    <source>
        <dbReference type="EMBL" id="CRL04811.1"/>
    </source>
</evidence>
<protein>
    <submittedName>
        <fullName evidence="1">CLUMA_CG017864, isoform A</fullName>
    </submittedName>
</protein>
<accession>A0A1J1IX04</accession>
<dbReference type="Proteomes" id="UP000183832">
    <property type="component" value="Unassembled WGS sequence"/>
</dbReference>
<proteinExistence type="predicted"/>
<keyword evidence="2" id="KW-1185">Reference proteome</keyword>
<dbReference type="EMBL" id="CVRI01000063">
    <property type="protein sequence ID" value="CRL04811.1"/>
    <property type="molecule type" value="Genomic_DNA"/>
</dbReference>
<gene>
    <name evidence="1" type="ORF">CLUMA_CG017864</name>
</gene>
<evidence type="ECO:0000313" key="2">
    <source>
        <dbReference type="Proteomes" id="UP000183832"/>
    </source>
</evidence>
<sequence>METTKSLKLANASGLINFILIGHSLHIKWSCSAMLLLNFVASAHSHAYRTGLDFFRQHNKSKHEGKRRRNKL</sequence>
<name>A0A1J1IX04_9DIPT</name>
<organism evidence="1 2">
    <name type="scientific">Clunio marinus</name>
    <dbReference type="NCBI Taxonomy" id="568069"/>
    <lineage>
        <taxon>Eukaryota</taxon>
        <taxon>Metazoa</taxon>
        <taxon>Ecdysozoa</taxon>
        <taxon>Arthropoda</taxon>
        <taxon>Hexapoda</taxon>
        <taxon>Insecta</taxon>
        <taxon>Pterygota</taxon>
        <taxon>Neoptera</taxon>
        <taxon>Endopterygota</taxon>
        <taxon>Diptera</taxon>
        <taxon>Nematocera</taxon>
        <taxon>Chironomoidea</taxon>
        <taxon>Chironomidae</taxon>
        <taxon>Clunio</taxon>
    </lineage>
</organism>
<dbReference type="AlphaFoldDB" id="A0A1J1IX04"/>
<reference evidence="1 2" key="1">
    <citation type="submission" date="2015-04" db="EMBL/GenBank/DDBJ databases">
        <authorList>
            <person name="Syromyatnikov M.Y."/>
            <person name="Popov V.N."/>
        </authorList>
    </citation>
    <scope>NUCLEOTIDE SEQUENCE [LARGE SCALE GENOMIC DNA]</scope>
</reference>